<reference evidence="3 4" key="1">
    <citation type="submission" date="2018-07" db="EMBL/GenBank/DDBJ databases">
        <title>Rhodosalinus sp. strain E84T genomic sequence and assembly.</title>
        <authorList>
            <person name="Liu Z.-W."/>
            <person name="Lu D.-C."/>
        </authorList>
    </citation>
    <scope>NUCLEOTIDE SEQUENCE [LARGE SCALE GENOMIC DNA]</scope>
    <source>
        <strain evidence="3 4">E84</strain>
    </source>
</reference>
<dbReference type="SUPFAM" id="SSF52833">
    <property type="entry name" value="Thioredoxin-like"/>
    <property type="match status" value="1"/>
</dbReference>
<organism evidence="3 4">
    <name type="scientific">Rhodosalinus halophilus</name>
    <dbReference type="NCBI Taxonomy" id="2259333"/>
    <lineage>
        <taxon>Bacteria</taxon>
        <taxon>Pseudomonadati</taxon>
        <taxon>Pseudomonadota</taxon>
        <taxon>Alphaproteobacteria</taxon>
        <taxon>Rhodobacterales</taxon>
        <taxon>Paracoccaceae</taxon>
        <taxon>Rhodosalinus</taxon>
    </lineage>
</organism>
<evidence type="ECO:0000259" key="2">
    <source>
        <dbReference type="Pfam" id="PF13098"/>
    </source>
</evidence>
<evidence type="ECO:0000256" key="1">
    <source>
        <dbReference type="SAM" id="SignalP"/>
    </source>
</evidence>
<accession>A0A365U652</accession>
<dbReference type="InterPro" id="IPR036249">
    <property type="entry name" value="Thioredoxin-like_sf"/>
</dbReference>
<dbReference type="Proteomes" id="UP000253370">
    <property type="component" value="Unassembled WGS sequence"/>
</dbReference>
<dbReference type="Gene3D" id="3.40.30.10">
    <property type="entry name" value="Glutaredoxin"/>
    <property type="match status" value="1"/>
</dbReference>
<keyword evidence="4" id="KW-1185">Reference proteome</keyword>
<gene>
    <name evidence="3" type="ORF">DRV85_17940</name>
</gene>
<dbReference type="AlphaFoldDB" id="A0A365U652"/>
<keyword evidence="1" id="KW-0732">Signal</keyword>
<dbReference type="Pfam" id="PF13098">
    <property type="entry name" value="Thioredoxin_2"/>
    <property type="match status" value="1"/>
</dbReference>
<sequence>MSILRAVLAAALVLPAARAPEAAQLVMIEQPGCAYCAAWMEDVAPEYPLTDEGRFAPLVTVQKRDAPPEGMSFARPVVFTPTFVLVEDGQELARIEGYPGEDFFWGLLARMLEEHTDYDPDAEEGGGT</sequence>
<feature type="signal peptide" evidence="1">
    <location>
        <begin position="1"/>
        <end position="19"/>
    </location>
</feature>
<dbReference type="InterPro" id="IPR012336">
    <property type="entry name" value="Thioredoxin-like_fold"/>
</dbReference>
<proteinExistence type="predicted"/>
<evidence type="ECO:0000313" key="4">
    <source>
        <dbReference type="Proteomes" id="UP000253370"/>
    </source>
</evidence>
<dbReference type="RefSeq" id="WP_113290850.1">
    <property type="nucleotide sequence ID" value="NZ_QNTQ01000028.1"/>
</dbReference>
<dbReference type="EMBL" id="QNTQ01000028">
    <property type="protein sequence ID" value="RBI82772.1"/>
    <property type="molecule type" value="Genomic_DNA"/>
</dbReference>
<dbReference type="OrthoDB" id="7362982at2"/>
<feature type="domain" description="Thioredoxin-like fold" evidence="2">
    <location>
        <begin position="23"/>
        <end position="101"/>
    </location>
</feature>
<name>A0A365U652_9RHOB</name>
<comment type="caution">
    <text evidence="3">The sequence shown here is derived from an EMBL/GenBank/DDBJ whole genome shotgun (WGS) entry which is preliminary data.</text>
</comment>
<evidence type="ECO:0000313" key="3">
    <source>
        <dbReference type="EMBL" id="RBI82772.1"/>
    </source>
</evidence>
<protein>
    <submittedName>
        <fullName evidence="3">Thioredoxin family protein</fullName>
    </submittedName>
</protein>
<feature type="chain" id="PRO_5016627921" evidence="1">
    <location>
        <begin position="20"/>
        <end position="128"/>
    </location>
</feature>